<dbReference type="PRINTS" id="PR01159">
    <property type="entry name" value="DNAGYRASEB"/>
</dbReference>
<evidence type="ECO:0000256" key="6">
    <source>
        <dbReference type="ARBA" id="ARBA00022842"/>
    </source>
</evidence>
<dbReference type="InterPro" id="IPR013759">
    <property type="entry name" value="Topo_IIA_B_C"/>
</dbReference>
<evidence type="ECO:0000256" key="8">
    <source>
        <dbReference type="ARBA" id="ARBA00023125"/>
    </source>
</evidence>
<dbReference type="Gene3D" id="3.30.565.10">
    <property type="entry name" value="Histidine kinase-like ATPase, C-terminal domain"/>
    <property type="match status" value="1"/>
</dbReference>
<evidence type="ECO:0000256" key="2">
    <source>
        <dbReference type="ARBA" id="ARBA00001946"/>
    </source>
</evidence>
<comment type="cofactor">
    <cofactor evidence="2">
        <name>Mg(2+)</name>
        <dbReference type="ChEBI" id="CHEBI:18420"/>
    </cofactor>
</comment>
<comment type="subunit">
    <text evidence="10 11">Heterotetramer composed of ParC and ParE.</text>
</comment>
<dbReference type="InterPro" id="IPR014721">
    <property type="entry name" value="Ribsml_uS5_D2-typ_fold_subgr"/>
</dbReference>
<accession>A0AAV4ZUA2</accession>
<evidence type="ECO:0000256" key="7">
    <source>
        <dbReference type="ARBA" id="ARBA00023029"/>
    </source>
</evidence>
<dbReference type="SUPFAM" id="SSF55874">
    <property type="entry name" value="ATPase domain of HSP90 chaperone/DNA topoisomerase II/histidine kinase"/>
    <property type="match status" value="1"/>
</dbReference>
<comment type="catalytic activity">
    <reaction evidence="1 11">
        <text>ATP-dependent breakage, passage and rejoining of double-stranded DNA.</text>
        <dbReference type="EC" id="5.6.2.2"/>
    </reaction>
</comment>
<dbReference type="InterPro" id="IPR002288">
    <property type="entry name" value="DNA_gyrase_B_C"/>
</dbReference>
<comment type="similarity">
    <text evidence="11">Belongs to the type II topoisomerase family. ParE type 1 subfamily.</text>
</comment>
<dbReference type="Pfam" id="PF00204">
    <property type="entry name" value="DNA_gyraseB"/>
    <property type="match status" value="1"/>
</dbReference>
<dbReference type="NCBIfam" id="TIGR01055">
    <property type="entry name" value="parE_Gneg"/>
    <property type="match status" value="1"/>
</dbReference>
<dbReference type="Proteomes" id="UP001055247">
    <property type="component" value="Unassembled WGS sequence"/>
</dbReference>
<dbReference type="InterPro" id="IPR000565">
    <property type="entry name" value="Topo_IIA_B"/>
</dbReference>
<comment type="caution">
    <text evidence="14">The sequence shown here is derived from an EMBL/GenBank/DDBJ whole genome shotgun (WGS) entry which is preliminary data.</text>
</comment>
<dbReference type="FunFam" id="3.30.565.10:FF:000002">
    <property type="entry name" value="DNA gyrase subunit B"/>
    <property type="match status" value="1"/>
</dbReference>
<keyword evidence="5 11" id="KW-0067">ATP-binding</keyword>
<evidence type="ECO:0000313" key="14">
    <source>
        <dbReference type="EMBL" id="GJD91853.1"/>
    </source>
</evidence>
<dbReference type="Pfam" id="PF02518">
    <property type="entry name" value="HATPase_c"/>
    <property type="match status" value="1"/>
</dbReference>
<dbReference type="FunFam" id="3.40.50.670:FF:000006">
    <property type="entry name" value="DNA topoisomerase (ATP-hydrolyzing)"/>
    <property type="match status" value="1"/>
</dbReference>
<evidence type="ECO:0000256" key="4">
    <source>
        <dbReference type="ARBA" id="ARBA00022741"/>
    </source>
</evidence>
<proteinExistence type="inferred from homology"/>
<dbReference type="PROSITE" id="PS00177">
    <property type="entry name" value="TOPOISOMERASE_II"/>
    <property type="match status" value="1"/>
</dbReference>
<evidence type="ECO:0000256" key="11">
    <source>
        <dbReference type="HAMAP-Rule" id="MF_00938"/>
    </source>
</evidence>
<dbReference type="InterPro" id="IPR036890">
    <property type="entry name" value="HATPase_C_sf"/>
</dbReference>
<dbReference type="PROSITE" id="PS50880">
    <property type="entry name" value="TOPRIM"/>
    <property type="match status" value="1"/>
</dbReference>
<dbReference type="InterPro" id="IPR013506">
    <property type="entry name" value="Topo_IIA_bsu_dom2"/>
</dbReference>
<gene>
    <name evidence="11 14" type="primary">parE</name>
    <name evidence="14" type="ORF">BHAOGJBA_5406</name>
</gene>
<name>A0AAV4ZUA2_9HYPH</name>
<feature type="binding site" evidence="11">
    <location>
        <position position="111"/>
    </location>
    <ligand>
        <name>ATP</name>
        <dbReference type="ChEBI" id="CHEBI:30616"/>
    </ligand>
</feature>
<sequence>MKANAARSPAAAGAAKLSPRGRRVSDPARDLFAGGKVAATSPLPGPAERRKLEGSAAVPPLAAVQAAEGGYDASAIEVLEGLEPVRRRPGMYIGGTDERALHHLFAEVIDNSMDEAVAGHASFIEVELEESGALVVTDNGRGIPVDPHPKFPGKSALEVIMTTLHAGGKFDSKVYETSGGLHGVGISVVNALSDLLEVEVARNQTLYRQTFSRGLPTSALEPVGRVQNRRGTRVRFHPDAQIFGSLKFDPRRLFKMARSKAYLFGGVEIRWRCAPALLEGLDGVPAEAVHRFPGGLRDYLARDIDGKELVTEAIFAGKVTKPGSHGSLEWAVAWTVADDGVSHSYCNTIPTPDGGTHEAGLRVALLRGLREHAERVNQAKRMTAVTTDDVMATCASMLSVFIREPEFQGQTKDKLATVEASRIVETAIRDAFDHWLAGSPAQANKLLDWVIDRAEERLRRRQEKEVARKSATRKLRLPGKLADCSAAGTAGSEIFIVEGDSAGGSAKQARDRATQAILPLRGKILNVASASRDKLGANQLISDLTLALGCGTGANFREADLRYDKVIIMTDADVDGAHIASLLITFFYRQMPKLIDRGHLYLAIPPLYRLQQGTKIAYARDDAHKDQIIRTQFKNGKVEIGRFKGLGEMMPGQLKETTMDPKKRTLLRVAVLDEARESTGDTVDRLMGNKPEARFAFITERAAFTEGANLDI</sequence>
<dbReference type="GO" id="GO:0003677">
    <property type="term" value="F:DNA binding"/>
    <property type="evidence" value="ECO:0007669"/>
    <property type="project" value="UniProtKB-UniRule"/>
</dbReference>
<dbReference type="PANTHER" id="PTHR45866:SF4">
    <property type="entry name" value="DNA TOPOISOMERASE 4 SUBUNIT B"/>
    <property type="match status" value="1"/>
</dbReference>
<dbReference type="GO" id="GO:0007059">
    <property type="term" value="P:chromosome segregation"/>
    <property type="evidence" value="ECO:0007669"/>
    <property type="project" value="UniProtKB-UniRule"/>
</dbReference>
<dbReference type="PRINTS" id="PR00418">
    <property type="entry name" value="TPI2FAMILY"/>
</dbReference>
<dbReference type="InterPro" id="IPR013760">
    <property type="entry name" value="Topo_IIA-like_dom_sf"/>
</dbReference>
<dbReference type="Pfam" id="PF01751">
    <property type="entry name" value="Toprim"/>
    <property type="match status" value="1"/>
</dbReference>
<dbReference type="InterPro" id="IPR018522">
    <property type="entry name" value="TopoIIA_CS"/>
</dbReference>
<evidence type="ECO:0000256" key="12">
    <source>
        <dbReference type="SAM" id="MobiDB-lite"/>
    </source>
</evidence>
<feature type="site" description="Interaction with DNA" evidence="11">
    <location>
        <position position="526"/>
    </location>
</feature>
<evidence type="ECO:0000256" key="5">
    <source>
        <dbReference type="ARBA" id="ARBA00022840"/>
    </source>
</evidence>
<dbReference type="GO" id="GO:0005694">
    <property type="term" value="C:chromosome"/>
    <property type="evidence" value="ECO:0007669"/>
    <property type="project" value="InterPro"/>
</dbReference>
<feature type="domain" description="Toprim" evidence="13">
    <location>
        <begin position="492"/>
        <end position="606"/>
    </location>
</feature>
<feature type="site" description="Interaction with DNA" evidence="11">
    <location>
        <position position="578"/>
    </location>
</feature>
<dbReference type="GO" id="GO:0006265">
    <property type="term" value="P:DNA topological change"/>
    <property type="evidence" value="ECO:0007669"/>
    <property type="project" value="UniProtKB-UniRule"/>
</dbReference>
<dbReference type="HAMAP" id="MF_00938">
    <property type="entry name" value="ParE_type1"/>
    <property type="match status" value="1"/>
</dbReference>
<feature type="site" description="Interaction with DNA" evidence="11">
    <location>
        <position position="694"/>
    </location>
</feature>
<dbReference type="SMART" id="SM00387">
    <property type="entry name" value="HATPase_c"/>
    <property type="match status" value="1"/>
</dbReference>
<dbReference type="EMBL" id="BPQO01000032">
    <property type="protein sequence ID" value="GJD91853.1"/>
    <property type="molecule type" value="Genomic_DNA"/>
</dbReference>
<dbReference type="EC" id="5.6.2.2" evidence="11"/>
<dbReference type="Gene3D" id="3.40.50.670">
    <property type="match status" value="1"/>
</dbReference>
<keyword evidence="8 11" id="KW-0238">DNA-binding</keyword>
<feature type="compositionally biased region" description="Low complexity" evidence="12">
    <location>
        <begin position="1"/>
        <end position="18"/>
    </location>
</feature>
<dbReference type="InterPro" id="IPR001241">
    <property type="entry name" value="Topo_IIA"/>
</dbReference>
<dbReference type="Gene3D" id="3.30.230.10">
    <property type="match status" value="1"/>
</dbReference>
<feature type="binding site" evidence="11">
    <location>
        <position position="71"/>
    </location>
    <ligand>
        <name>ATP</name>
        <dbReference type="ChEBI" id="CHEBI:30616"/>
    </ligand>
</feature>
<dbReference type="CDD" id="cd16928">
    <property type="entry name" value="HATPase_GyrB-like"/>
    <property type="match status" value="1"/>
</dbReference>
<dbReference type="InterPro" id="IPR005737">
    <property type="entry name" value="TopoIV_B_Gneg"/>
</dbReference>
<reference evidence="14" key="2">
    <citation type="submission" date="2021-08" db="EMBL/GenBank/DDBJ databases">
        <authorList>
            <person name="Tani A."/>
            <person name="Ola A."/>
            <person name="Ogura Y."/>
            <person name="Katsura K."/>
            <person name="Hayashi T."/>
        </authorList>
    </citation>
    <scope>NUCLEOTIDE SEQUENCE</scope>
    <source>
        <strain evidence="14">DSM 16372</strain>
    </source>
</reference>
<dbReference type="SUPFAM" id="SSF54211">
    <property type="entry name" value="Ribosomal protein S5 domain 2-like"/>
    <property type="match status" value="1"/>
</dbReference>
<organism evidence="14 15">
    <name type="scientific">Methylobacterium hispanicum</name>
    <dbReference type="NCBI Taxonomy" id="270350"/>
    <lineage>
        <taxon>Bacteria</taxon>
        <taxon>Pseudomonadati</taxon>
        <taxon>Pseudomonadota</taxon>
        <taxon>Alphaproteobacteria</taxon>
        <taxon>Hyphomicrobiales</taxon>
        <taxon>Methylobacteriaceae</taxon>
        <taxon>Methylobacterium</taxon>
    </lineage>
</organism>
<dbReference type="FunFam" id="3.30.230.10:FF:000047">
    <property type="entry name" value="DNA topoisomerase 4 subunit B"/>
    <property type="match status" value="1"/>
</dbReference>
<feature type="binding site" evidence="11">
    <location>
        <position position="412"/>
    </location>
    <ligand>
        <name>ATP</name>
        <dbReference type="ChEBI" id="CHEBI:30616"/>
    </ligand>
</feature>
<dbReference type="Pfam" id="PF00986">
    <property type="entry name" value="DNA_gyraseB_C"/>
    <property type="match status" value="1"/>
</dbReference>
<dbReference type="InterPro" id="IPR006171">
    <property type="entry name" value="TOPRIM_dom"/>
</dbReference>
<evidence type="ECO:0000313" key="15">
    <source>
        <dbReference type="Proteomes" id="UP001055247"/>
    </source>
</evidence>
<protein>
    <recommendedName>
        <fullName evidence="11">DNA topoisomerase 4 subunit B</fullName>
        <ecNumber evidence="11">5.6.2.2</ecNumber>
    </recommendedName>
    <alternativeName>
        <fullName evidence="11">Topoisomerase IV subunit B</fullName>
    </alternativeName>
</protein>
<feature type="binding site" evidence="11">
    <location>
        <position position="138"/>
    </location>
    <ligand>
        <name>ATP</name>
        <dbReference type="ChEBI" id="CHEBI:30616"/>
    </ligand>
</feature>
<evidence type="ECO:0000256" key="10">
    <source>
        <dbReference type="ARBA" id="ARBA00063644"/>
    </source>
</evidence>
<dbReference type="PANTHER" id="PTHR45866">
    <property type="entry name" value="DNA GYRASE/TOPOISOMERASE SUBUNIT B"/>
    <property type="match status" value="1"/>
</dbReference>
<dbReference type="CDD" id="cd00822">
    <property type="entry name" value="TopoII_Trans_DNA_gyrase"/>
    <property type="match status" value="1"/>
</dbReference>
<evidence type="ECO:0000256" key="3">
    <source>
        <dbReference type="ARBA" id="ARBA00022723"/>
    </source>
</evidence>
<keyword evidence="9 11" id="KW-0413">Isomerase</keyword>
<keyword evidence="6" id="KW-0460">Magnesium</keyword>
<evidence type="ECO:0000256" key="9">
    <source>
        <dbReference type="ARBA" id="ARBA00023235"/>
    </source>
</evidence>
<dbReference type="GO" id="GO:0003918">
    <property type="term" value="F:DNA topoisomerase type II (double strand cut, ATP-hydrolyzing) activity"/>
    <property type="evidence" value="ECO:0007669"/>
    <property type="project" value="UniProtKB-UniRule"/>
</dbReference>
<evidence type="ECO:0000259" key="13">
    <source>
        <dbReference type="PROSITE" id="PS50880"/>
    </source>
</evidence>
<keyword evidence="15" id="KW-1185">Reference proteome</keyword>
<dbReference type="GO" id="GO:0046872">
    <property type="term" value="F:metal ion binding"/>
    <property type="evidence" value="ECO:0007669"/>
    <property type="project" value="UniProtKB-KW"/>
</dbReference>
<reference evidence="14" key="1">
    <citation type="journal article" date="2016" name="Front. Microbiol.">
        <title>Genome Sequence of the Piezophilic, Mesophilic Sulfate-Reducing Bacterium Desulfovibrio indicus J2T.</title>
        <authorList>
            <person name="Cao J."/>
            <person name="Maignien L."/>
            <person name="Shao Z."/>
            <person name="Alain K."/>
            <person name="Jebbar M."/>
        </authorList>
    </citation>
    <scope>NUCLEOTIDE SEQUENCE</scope>
    <source>
        <strain evidence="14">DSM 16372</strain>
    </source>
</reference>
<keyword evidence="3" id="KW-0479">Metal-binding</keyword>
<dbReference type="AlphaFoldDB" id="A0AAV4ZUA2"/>
<keyword evidence="7 11" id="KW-0799">Topoisomerase</keyword>
<dbReference type="GO" id="GO:0005524">
    <property type="term" value="F:ATP binding"/>
    <property type="evidence" value="ECO:0007669"/>
    <property type="project" value="UniProtKB-UniRule"/>
</dbReference>
<dbReference type="SUPFAM" id="SSF56719">
    <property type="entry name" value="Type II DNA topoisomerase"/>
    <property type="match status" value="1"/>
</dbReference>
<keyword evidence="4 11" id="KW-0547">Nucleotide-binding</keyword>
<dbReference type="InterPro" id="IPR020568">
    <property type="entry name" value="Ribosomal_Su5_D2-typ_SF"/>
</dbReference>
<dbReference type="InterPro" id="IPR003594">
    <property type="entry name" value="HATPase_dom"/>
</dbReference>
<evidence type="ECO:0000256" key="1">
    <source>
        <dbReference type="ARBA" id="ARBA00000185"/>
    </source>
</evidence>
<comment type="function">
    <text evidence="11">Topoisomerase IV is essential for chromosome segregation. It relaxes supercoiled DNA. Performs the decatenation events required during the replication of a circular DNA molecule.</text>
</comment>
<feature type="region of interest" description="Disordered" evidence="12">
    <location>
        <begin position="1"/>
        <end position="54"/>
    </location>
</feature>
<dbReference type="SMART" id="SM00433">
    <property type="entry name" value="TOP2c"/>
    <property type="match status" value="1"/>
</dbReference>
<feature type="binding site" evidence="11">
    <location>
        <begin position="180"/>
        <end position="186"/>
    </location>
    <ligand>
        <name>ATP</name>
        <dbReference type="ChEBI" id="CHEBI:30616"/>
    </ligand>
</feature>